<dbReference type="RefSeq" id="WP_200387648.1">
    <property type="nucleotide sequence ID" value="NZ_NRSD01000007.1"/>
</dbReference>
<sequence>MSVAGILSSLLEQGVRLRAEGERLVVNAPAGVMTEEMAASIRAHKADILAALREIADAESSLALPQAPLPAAAGSVSLSQERIWTVSQLHPETLHYALSEAWWLRGPRHVSALEQALRALCDRHGLMRARFVPGDEGAVRLDTAECGVLTLERIDLSDESPEHVEAVAQVRMEALARVPFDLAAETLVRAYLLELDAQRALLYIVTHSIIWDAPSFEILIEELGTLYQNSVAGTSVTLPEIPIRFEDYAWWQRERHQAPAMLAALRYWKDQLAGTSLAPLPLPVDRVPERSATPLGARFHFTFPAALAAAVSTFCKTSGVTPFMLLLSAYVLLLSRYADRETVVITAAVQERNDARLERMIGTFTNHIFLPFQVNEDLSFTALVGMVKERTLDALAYQHCAVEAVIEALDVDLGQSSLFQLNYIYRSAEQQPRAWGPLEVLPGPSRNSNAIHGDLSFWIDEANDTLTAGIDYRADLFEEESIARLVRRFLHLLEQGLARPQEPVTRISLDQSDAWPHGQDADRSGQVISVLDAITALIKRLSLKDDDVILFADAERITECPHWEQAARPVGARLIRAPDVALGDERDLYQEVCRERPRVLLTSVPMATALCVLDLESARLGETTLVTYPAQASMPVLHRLAQSFQSVLPVLERESTRTPVLAGSLAPAGDALVLEPVPGLVVRVRDRLDRDCPPGIDGALVVWSLAPGAIGEWENLNARGRWIEEQRIRLSDWLEPLKESDRLARIETALSELPGIRDYHVERRRAQTGKARWLIWVQQDLGAERTTTELRAVLHETLVELPSPIAIVDVGVMPRRVDGVLIAELLDDPFADHHAAGFELPSPGPERVLAEIWSEILGVQRIGAHDSFAELGGTSLQAIRVIQRMEARLGWRVEPRLLFFQSLRRVAARAPKKAPALEQAA</sequence>
<protein>
    <recommendedName>
        <fullName evidence="1">Carrier domain-containing protein</fullName>
    </recommendedName>
</protein>
<dbReference type="PANTHER" id="PTHR45527">
    <property type="entry name" value="NONRIBOSOMAL PEPTIDE SYNTHETASE"/>
    <property type="match status" value="1"/>
</dbReference>
<dbReference type="Pfam" id="PF18563">
    <property type="entry name" value="TubC_N"/>
    <property type="match status" value="1"/>
</dbReference>
<dbReference type="GO" id="GO:0005737">
    <property type="term" value="C:cytoplasm"/>
    <property type="evidence" value="ECO:0007669"/>
    <property type="project" value="TreeGrafter"/>
</dbReference>
<dbReference type="PROSITE" id="PS50075">
    <property type="entry name" value="CARRIER"/>
    <property type="match status" value="1"/>
</dbReference>
<dbReference type="InterPro" id="IPR041464">
    <property type="entry name" value="TubC_N"/>
</dbReference>
<dbReference type="InterPro" id="IPR023213">
    <property type="entry name" value="CAT-like_dom_sf"/>
</dbReference>
<dbReference type="InterPro" id="IPR036736">
    <property type="entry name" value="ACP-like_sf"/>
</dbReference>
<feature type="domain" description="Carrier" evidence="1">
    <location>
        <begin position="840"/>
        <end position="917"/>
    </location>
</feature>
<accession>A0A9X0WIE1</accession>
<dbReference type="CDD" id="cd19531">
    <property type="entry name" value="LCL_NRPS-like"/>
    <property type="match status" value="1"/>
</dbReference>
<evidence type="ECO:0000259" key="1">
    <source>
        <dbReference type="PROSITE" id="PS50075"/>
    </source>
</evidence>
<dbReference type="SUPFAM" id="SSF56801">
    <property type="entry name" value="Acetyl-CoA synthetase-like"/>
    <property type="match status" value="1"/>
</dbReference>
<dbReference type="InterPro" id="IPR029058">
    <property type="entry name" value="AB_hydrolase_fold"/>
</dbReference>
<reference evidence="2 3" key="1">
    <citation type="journal article" date="2020" name="Microorganisms">
        <title>Osmotic Adaptation and Compatible Solute Biosynthesis of Phototrophic Bacteria as Revealed from Genome Analyses.</title>
        <authorList>
            <person name="Imhoff J.F."/>
            <person name="Rahn T."/>
            <person name="Kunzel S."/>
            <person name="Keller A."/>
            <person name="Neulinger S.C."/>
        </authorList>
    </citation>
    <scope>NUCLEOTIDE SEQUENCE [LARGE SCALE GENOMIC DNA]</scope>
    <source>
        <strain evidence="2 3">DSM 21303</strain>
    </source>
</reference>
<dbReference type="Gene3D" id="3.30.559.10">
    <property type="entry name" value="Chloramphenicol acetyltransferase-like domain"/>
    <property type="match status" value="1"/>
</dbReference>
<dbReference type="EMBL" id="NRSD01000007">
    <property type="protein sequence ID" value="MBK1644844.1"/>
    <property type="molecule type" value="Genomic_DNA"/>
</dbReference>
<dbReference type="InterPro" id="IPR001242">
    <property type="entry name" value="Condensation_dom"/>
</dbReference>
<dbReference type="GO" id="GO:0043041">
    <property type="term" value="P:amino acid activation for nonribosomal peptide biosynthetic process"/>
    <property type="evidence" value="ECO:0007669"/>
    <property type="project" value="TreeGrafter"/>
</dbReference>
<dbReference type="Gene3D" id="3.30.559.30">
    <property type="entry name" value="Nonribosomal peptide synthetase, condensation domain"/>
    <property type="match status" value="1"/>
</dbReference>
<dbReference type="AlphaFoldDB" id="A0A9X0WIE1"/>
<dbReference type="GO" id="GO:0031177">
    <property type="term" value="F:phosphopantetheine binding"/>
    <property type="evidence" value="ECO:0007669"/>
    <property type="project" value="TreeGrafter"/>
</dbReference>
<dbReference type="Pfam" id="PF00668">
    <property type="entry name" value="Condensation"/>
    <property type="match status" value="1"/>
</dbReference>
<comment type="caution">
    <text evidence="2">The sequence shown here is derived from an EMBL/GenBank/DDBJ whole genome shotgun (WGS) entry which is preliminary data.</text>
</comment>
<dbReference type="Gene3D" id="1.10.10.1830">
    <property type="entry name" value="Non-ribosomal peptide synthase, adenylation domain"/>
    <property type="match status" value="1"/>
</dbReference>
<organism evidence="2 3">
    <name type="scientific">Thiocapsa imhoffii</name>
    <dbReference type="NCBI Taxonomy" id="382777"/>
    <lineage>
        <taxon>Bacteria</taxon>
        <taxon>Pseudomonadati</taxon>
        <taxon>Pseudomonadota</taxon>
        <taxon>Gammaproteobacteria</taxon>
        <taxon>Chromatiales</taxon>
        <taxon>Chromatiaceae</taxon>
        <taxon>Thiocapsa</taxon>
    </lineage>
</organism>
<dbReference type="PANTHER" id="PTHR45527:SF1">
    <property type="entry name" value="FATTY ACID SYNTHASE"/>
    <property type="match status" value="1"/>
</dbReference>
<dbReference type="InterPro" id="IPR009081">
    <property type="entry name" value="PP-bd_ACP"/>
</dbReference>
<keyword evidence="3" id="KW-1185">Reference proteome</keyword>
<dbReference type="InterPro" id="IPR044894">
    <property type="entry name" value="TubC_N_sf"/>
</dbReference>
<dbReference type="Gene3D" id="3.40.50.1820">
    <property type="entry name" value="alpha/beta hydrolase"/>
    <property type="match status" value="1"/>
</dbReference>
<proteinExistence type="predicted"/>
<dbReference type="Pfam" id="PF00550">
    <property type="entry name" value="PP-binding"/>
    <property type="match status" value="1"/>
</dbReference>
<dbReference type="GO" id="GO:0044550">
    <property type="term" value="P:secondary metabolite biosynthetic process"/>
    <property type="evidence" value="ECO:0007669"/>
    <property type="project" value="TreeGrafter"/>
</dbReference>
<name>A0A9X0WIE1_9GAMM</name>
<dbReference type="Proteomes" id="UP001138802">
    <property type="component" value="Unassembled WGS sequence"/>
</dbReference>
<dbReference type="SUPFAM" id="SSF52777">
    <property type="entry name" value="CoA-dependent acyltransferases"/>
    <property type="match status" value="2"/>
</dbReference>
<gene>
    <name evidence="2" type="ORF">CKO25_09320</name>
</gene>
<dbReference type="GO" id="GO:0003824">
    <property type="term" value="F:catalytic activity"/>
    <property type="evidence" value="ECO:0007669"/>
    <property type="project" value="InterPro"/>
</dbReference>
<dbReference type="SUPFAM" id="SSF47336">
    <property type="entry name" value="ACP-like"/>
    <property type="match status" value="1"/>
</dbReference>
<evidence type="ECO:0000313" key="2">
    <source>
        <dbReference type="EMBL" id="MBK1644844.1"/>
    </source>
</evidence>
<evidence type="ECO:0000313" key="3">
    <source>
        <dbReference type="Proteomes" id="UP001138802"/>
    </source>
</evidence>